<evidence type="ECO:0008006" key="4">
    <source>
        <dbReference type="Google" id="ProtNLM"/>
    </source>
</evidence>
<dbReference type="AlphaFoldDB" id="A0A835JQW6"/>
<dbReference type="Gene3D" id="3.40.50.1110">
    <property type="entry name" value="SGNH hydrolase"/>
    <property type="match status" value="1"/>
</dbReference>
<proteinExistence type="predicted"/>
<evidence type="ECO:0000256" key="1">
    <source>
        <dbReference type="ARBA" id="ARBA00022801"/>
    </source>
</evidence>
<keyword evidence="3" id="KW-1185">Reference proteome</keyword>
<reference evidence="2 3" key="1">
    <citation type="submission" date="2020-10" db="EMBL/GenBank/DDBJ databases">
        <title>Plant Genome Project.</title>
        <authorList>
            <person name="Zhang R.-G."/>
        </authorList>
    </citation>
    <scope>NUCLEOTIDE SEQUENCE [LARGE SCALE GENOMIC DNA]</scope>
    <source>
        <strain evidence="2">FAFU-HL-1</strain>
        <tissue evidence="2">Leaf</tissue>
    </source>
</reference>
<keyword evidence="1" id="KW-0378">Hydrolase</keyword>
<dbReference type="PANTHER" id="PTHR45648:SF141">
    <property type="entry name" value="GDSL ESTERASE_LIPASE 6"/>
    <property type="match status" value="1"/>
</dbReference>
<name>A0A835JQW6_9ROSI</name>
<dbReference type="GO" id="GO:0016787">
    <property type="term" value="F:hydrolase activity"/>
    <property type="evidence" value="ECO:0007669"/>
    <property type="project" value="UniProtKB-KW"/>
</dbReference>
<gene>
    <name evidence="2" type="ORF">SADUNF_Sadunf10G0078100</name>
</gene>
<dbReference type="PANTHER" id="PTHR45648">
    <property type="entry name" value="GDSL LIPASE/ACYLHYDROLASE FAMILY PROTEIN (AFU_ORTHOLOGUE AFUA_4G14700)"/>
    <property type="match status" value="1"/>
</dbReference>
<dbReference type="InterPro" id="IPR036514">
    <property type="entry name" value="SGNH_hydro_sf"/>
</dbReference>
<evidence type="ECO:0000313" key="3">
    <source>
        <dbReference type="Proteomes" id="UP000657918"/>
    </source>
</evidence>
<dbReference type="OrthoDB" id="1600564at2759"/>
<organism evidence="2 3">
    <name type="scientific">Salix dunnii</name>
    <dbReference type="NCBI Taxonomy" id="1413687"/>
    <lineage>
        <taxon>Eukaryota</taxon>
        <taxon>Viridiplantae</taxon>
        <taxon>Streptophyta</taxon>
        <taxon>Embryophyta</taxon>
        <taxon>Tracheophyta</taxon>
        <taxon>Spermatophyta</taxon>
        <taxon>Magnoliopsida</taxon>
        <taxon>eudicotyledons</taxon>
        <taxon>Gunneridae</taxon>
        <taxon>Pentapetalae</taxon>
        <taxon>rosids</taxon>
        <taxon>fabids</taxon>
        <taxon>Malpighiales</taxon>
        <taxon>Salicaceae</taxon>
        <taxon>Saliceae</taxon>
        <taxon>Salix</taxon>
    </lineage>
</organism>
<dbReference type="InterPro" id="IPR051058">
    <property type="entry name" value="GDSL_Est/Lipase"/>
</dbReference>
<dbReference type="EMBL" id="JADGMS010000010">
    <property type="protein sequence ID" value="KAF9673961.1"/>
    <property type="molecule type" value="Genomic_DNA"/>
</dbReference>
<dbReference type="Proteomes" id="UP000657918">
    <property type="component" value="Unassembled WGS sequence"/>
</dbReference>
<accession>A0A835JQW6</accession>
<protein>
    <recommendedName>
        <fullName evidence="4">GDSL esterase/lipase</fullName>
    </recommendedName>
</protein>
<comment type="caution">
    <text evidence="2">The sequence shown here is derived from an EMBL/GenBank/DDBJ whole genome shotgun (WGS) entry which is preliminary data.</text>
</comment>
<evidence type="ECO:0000313" key="2">
    <source>
        <dbReference type="EMBL" id="KAF9673961.1"/>
    </source>
</evidence>
<sequence length="176" mass="19909">MAYNLVQKSLFFVESGSRDIFNCFLHHGTPTTNPDAYVQVMLAQAGNLIDQIYKLGARRIALFSLGPAGCIPARALLPGAPVIKCFGERFRAIPARCRNSSAVSQNNKQKIKYIINPRYNKCMLWRWNSWRIATTNVAGKAPRFVQISVRFFSWDYSHPSEHTCKLISKALWGGKK</sequence>